<evidence type="ECO:0000313" key="3">
    <source>
        <dbReference type="Proteomes" id="UP000275348"/>
    </source>
</evidence>
<dbReference type="OrthoDB" id="869432at2"/>
<dbReference type="Proteomes" id="UP000275348">
    <property type="component" value="Unassembled WGS sequence"/>
</dbReference>
<dbReference type="RefSeq" id="WP_121933587.1">
    <property type="nucleotide sequence ID" value="NZ_RDOJ01000002.1"/>
</dbReference>
<feature type="transmembrane region" description="Helical" evidence="1">
    <location>
        <begin position="6"/>
        <end position="25"/>
    </location>
</feature>
<evidence type="ECO:0008006" key="4">
    <source>
        <dbReference type="Google" id="ProtNLM"/>
    </source>
</evidence>
<accession>A0A3L9MI54</accession>
<dbReference type="EMBL" id="RDOJ01000002">
    <property type="protein sequence ID" value="RLZ12375.1"/>
    <property type="molecule type" value="Genomic_DNA"/>
</dbReference>
<reference evidence="2 3" key="1">
    <citation type="submission" date="2018-10" db="EMBL/GenBank/DDBJ databases">
        <authorList>
            <person name="Chen X."/>
        </authorList>
    </citation>
    <scope>NUCLEOTIDE SEQUENCE [LARGE SCALE GENOMIC DNA]</scope>
    <source>
        <strain evidence="2 3">YIM 102668</strain>
    </source>
</reference>
<keyword evidence="3" id="KW-1185">Reference proteome</keyword>
<dbReference type="Gene3D" id="3.40.50.1110">
    <property type="entry name" value="SGNH hydrolase"/>
    <property type="match status" value="1"/>
</dbReference>
<gene>
    <name evidence="2" type="ORF">EAH69_02365</name>
</gene>
<dbReference type="InterPro" id="IPR036514">
    <property type="entry name" value="SGNH_hydro_sf"/>
</dbReference>
<protein>
    <recommendedName>
        <fullName evidence="4">SGNH/GDSL hydrolase family protein</fullName>
    </recommendedName>
</protein>
<name>A0A3L9MI54_9FLAO</name>
<dbReference type="AlphaFoldDB" id="A0A3L9MI54"/>
<evidence type="ECO:0000256" key="1">
    <source>
        <dbReference type="SAM" id="Phobius"/>
    </source>
</evidence>
<keyword evidence="1" id="KW-0472">Membrane</keyword>
<dbReference type="GO" id="GO:0016788">
    <property type="term" value="F:hydrolase activity, acting on ester bonds"/>
    <property type="evidence" value="ECO:0007669"/>
    <property type="project" value="UniProtKB-ARBA"/>
</dbReference>
<comment type="caution">
    <text evidence="2">The sequence shown here is derived from an EMBL/GenBank/DDBJ whole genome shotgun (WGS) entry which is preliminary data.</text>
</comment>
<keyword evidence="1" id="KW-0812">Transmembrane</keyword>
<proteinExistence type="predicted"/>
<organism evidence="2 3">
    <name type="scientific">Faecalibacter macacae</name>
    <dbReference type="NCBI Taxonomy" id="1859289"/>
    <lineage>
        <taxon>Bacteria</taxon>
        <taxon>Pseudomonadati</taxon>
        <taxon>Bacteroidota</taxon>
        <taxon>Flavobacteriia</taxon>
        <taxon>Flavobacteriales</taxon>
        <taxon>Weeksellaceae</taxon>
        <taxon>Faecalibacter</taxon>
    </lineage>
</organism>
<evidence type="ECO:0000313" key="2">
    <source>
        <dbReference type="EMBL" id="RLZ12375.1"/>
    </source>
</evidence>
<keyword evidence="1" id="KW-1133">Transmembrane helix</keyword>
<dbReference type="SUPFAM" id="SSF52266">
    <property type="entry name" value="SGNH hydrolase"/>
    <property type="match status" value="1"/>
</dbReference>
<sequence>MKYIKYIVAAMVAIYFLAGIGDLIYSNSLKKKALFSGEVQEWDHVNKGEINVDLAVFGSSRAMIHINPQILEDSLQMKTHNLGLNGSKFKMQYYRFLKYLDHNQHPKTIVWNLDTFSFSHIDEVFQPNQYVPFMLWNYKLYSYLKEYEDSDWKNYVIPFYRYEDQKYWQDEIKKSDKEKLNKSGDFRTKGFKSYDRAWNVNWATLKAKDAEFDHEVYPLMEELIKKCKEENIQLIFTIAPEFYKGQDYMLNRGEIVNRYKKTLSKYNLPLLDYSDDSISYQQKWFYNTTHLNNKGADEFTRQLAEDLKPFIK</sequence>